<organism evidence="1 2">
    <name type="scientific">Georgenia daeguensis</name>
    <dbReference type="NCBI Taxonomy" id="908355"/>
    <lineage>
        <taxon>Bacteria</taxon>
        <taxon>Bacillati</taxon>
        <taxon>Actinomycetota</taxon>
        <taxon>Actinomycetes</taxon>
        <taxon>Micrococcales</taxon>
        <taxon>Bogoriellaceae</taxon>
        <taxon>Georgenia</taxon>
    </lineage>
</organism>
<dbReference type="Proteomes" id="UP001499841">
    <property type="component" value="Unassembled WGS sequence"/>
</dbReference>
<comment type="caution">
    <text evidence="1">The sequence shown here is derived from an EMBL/GenBank/DDBJ whole genome shotgun (WGS) entry which is preliminary data.</text>
</comment>
<dbReference type="RefSeq" id="WP_345036273.1">
    <property type="nucleotide sequence ID" value="NZ_BAABBA010000001.1"/>
</dbReference>
<keyword evidence="2" id="KW-1185">Reference proteome</keyword>
<evidence type="ECO:0000313" key="2">
    <source>
        <dbReference type="Proteomes" id="UP001499841"/>
    </source>
</evidence>
<evidence type="ECO:0000313" key="1">
    <source>
        <dbReference type="EMBL" id="GAA4285672.1"/>
    </source>
</evidence>
<name>A0ABP8ENV2_9MICO</name>
<proteinExistence type="predicted"/>
<accession>A0ABP8ENV2</accession>
<protein>
    <submittedName>
        <fullName evidence="1">Uncharacterized protein</fullName>
    </submittedName>
</protein>
<gene>
    <name evidence="1" type="ORF">GCM10022262_00310</name>
</gene>
<sequence length="49" mass="5440">MDPILDAFTARYLGVPVDEYLHVSRGLTGRRGSVPARRRVAPGHRPGLR</sequence>
<dbReference type="EMBL" id="BAABBA010000001">
    <property type="protein sequence ID" value="GAA4285672.1"/>
    <property type="molecule type" value="Genomic_DNA"/>
</dbReference>
<reference evidence="2" key="1">
    <citation type="journal article" date="2019" name="Int. J. Syst. Evol. Microbiol.">
        <title>The Global Catalogue of Microorganisms (GCM) 10K type strain sequencing project: providing services to taxonomists for standard genome sequencing and annotation.</title>
        <authorList>
            <consortium name="The Broad Institute Genomics Platform"/>
            <consortium name="The Broad Institute Genome Sequencing Center for Infectious Disease"/>
            <person name="Wu L."/>
            <person name="Ma J."/>
        </authorList>
    </citation>
    <scope>NUCLEOTIDE SEQUENCE [LARGE SCALE GENOMIC DNA]</scope>
    <source>
        <strain evidence="2">JCM 17459</strain>
    </source>
</reference>